<dbReference type="EMBL" id="JAAARO010000017">
    <property type="protein sequence ID" value="KAF5733358.1"/>
    <property type="molecule type" value="Genomic_DNA"/>
</dbReference>
<dbReference type="Proteomes" id="UP000593562">
    <property type="component" value="Unassembled WGS sequence"/>
</dbReference>
<dbReference type="AlphaFoldDB" id="A0A7J7CH19"/>
<protein>
    <recommendedName>
        <fullName evidence="3">Neuronal PAS domain-containing protein 4</fullName>
    </recommendedName>
</protein>
<evidence type="ECO:0000313" key="1">
    <source>
        <dbReference type="EMBL" id="KAF5733358.1"/>
    </source>
</evidence>
<organism evidence="1 2">
    <name type="scientific">Tripterygium wilfordii</name>
    <name type="common">Thunder God vine</name>
    <dbReference type="NCBI Taxonomy" id="458696"/>
    <lineage>
        <taxon>Eukaryota</taxon>
        <taxon>Viridiplantae</taxon>
        <taxon>Streptophyta</taxon>
        <taxon>Embryophyta</taxon>
        <taxon>Tracheophyta</taxon>
        <taxon>Spermatophyta</taxon>
        <taxon>Magnoliopsida</taxon>
        <taxon>eudicotyledons</taxon>
        <taxon>Gunneridae</taxon>
        <taxon>Pentapetalae</taxon>
        <taxon>rosids</taxon>
        <taxon>fabids</taxon>
        <taxon>Celastrales</taxon>
        <taxon>Celastraceae</taxon>
        <taxon>Tripterygium</taxon>
    </lineage>
</organism>
<dbReference type="PANTHER" id="PTHR31439:SF4">
    <property type="entry name" value="NEURONAL PAS DOMAIN PROTEIN"/>
    <property type="match status" value="1"/>
</dbReference>
<dbReference type="OrthoDB" id="724026at2759"/>
<dbReference type="FunCoup" id="A0A7J7CH19">
    <property type="interactions" value="4"/>
</dbReference>
<gene>
    <name evidence="1" type="ORF">HS088_TW17G00900</name>
</gene>
<sequence length="527" mass="60257">MANSCCYHDIYQWLQNLPVIAQWQSNSMSICICSSTTPSSHPSLNLSAAQNLQSSSTISFSIVADFSLPIFLWSSNPIKINTKSSKLLENDSISSLLINIIEEVLSYGSKTCTSLPKIPKLDSISSFRDVFNLAFLTLTFLICTYEAPEDLRLACLNHLKNQLANCQLRGASRLLMKSLGSNIEEKWMRSINLAITNWIAELKATHETLRTPSPLFSYAVSTLGLWKVQLYCPVIAMDTESSRNSADDRLLFSLKYHQLEGVIQLNHKVTVKEKWVDIMVNIDNLRYDETIHFHKLRLIFYIDFEINLKLRVLNRCDVIELVNRTLMAERGVGDEEKHFPSRISLQLTPVLQTNIFSVSVSKSSDNPTREIGIEKSIETSFDPPNTYLGLKVSAGETMTMSLKPWKFEESVNGYSGMLNWFLHDSFDGREVSSTKPSKMALFNPKAWFKHRYSSAYRPFTRQGGVVFAGDEYGDSVHWKVDKSVIGMTMEWQIKGWIWLTYLPNKYRTFYNETRRLEFKEILSLTIA</sequence>
<dbReference type="InParanoid" id="A0A7J7CH19"/>
<accession>A0A7J7CH19</accession>
<comment type="caution">
    <text evidence="1">The sequence shown here is derived from an EMBL/GenBank/DDBJ whole genome shotgun (WGS) entry which is preliminary data.</text>
</comment>
<name>A0A7J7CH19_TRIWF</name>
<evidence type="ECO:0008006" key="3">
    <source>
        <dbReference type="Google" id="ProtNLM"/>
    </source>
</evidence>
<evidence type="ECO:0000313" key="2">
    <source>
        <dbReference type="Proteomes" id="UP000593562"/>
    </source>
</evidence>
<dbReference type="PANTHER" id="PTHR31439">
    <property type="entry name" value="EXPRESSED PROTEIN"/>
    <property type="match status" value="1"/>
</dbReference>
<reference evidence="1 2" key="1">
    <citation type="journal article" date="2020" name="Nat. Commun.">
        <title>Genome of Tripterygium wilfordii and identification of cytochrome P450 involved in triptolide biosynthesis.</title>
        <authorList>
            <person name="Tu L."/>
            <person name="Su P."/>
            <person name="Zhang Z."/>
            <person name="Gao L."/>
            <person name="Wang J."/>
            <person name="Hu T."/>
            <person name="Zhou J."/>
            <person name="Zhang Y."/>
            <person name="Zhao Y."/>
            <person name="Liu Y."/>
            <person name="Song Y."/>
            <person name="Tong Y."/>
            <person name="Lu Y."/>
            <person name="Yang J."/>
            <person name="Xu C."/>
            <person name="Jia M."/>
            <person name="Peters R.J."/>
            <person name="Huang L."/>
            <person name="Gao W."/>
        </authorList>
    </citation>
    <scope>NUCLEOTIDE SEQUENCE [LARGE SCALE GENOMIC DNA]</scope>
    <source>
        <strain evidence="2">cv. XIE 37</strain>
        <tissue evidence="1">Leaf</tissue>
    </source>
</reference>
<keyword evidence="2" id="KW-1185">Reference proteome</keyword>
<proteinExistence type="predicted"/>